<sequence>MLNKRKSSLVQSYNSTKVMRKILPTLLSTVIFCFVSQPHVHAEPDVADDTPSPQILKEKAGILHAATNKLARDFRAASAGKNWGLSPGHKALYQSIFNYRDELETVTEMCKAGESPDRLLTVALDCKLKGQAMTELAVFVILPKELSEQISKLSERSSELLAPIQQYEQRYFTWRKVDLERKHANDLARLQRELAALKSNQDQIVQRTNEISSQQDCPPQQVIVVEPSHSRHPAPPRSHPSRNRPAIPAGTTTWPDPQSPQSPPVSPPVVRPPHNQPARPSQRPTR</sequence>
<protein>
    <submittedName>
        <fullName evidence="3">Uncharacterized protein</fullName>
    </submittedName>
</protein>
<reference evidence="3" key="1">
    <citation type="submission" date="2024-07" db="EMBL/GenBank/DDBJ databases">
        <title>Complete genome sequence of Verrucomicrobiaceae bacterium NT6N.</title>
        <authorList>
            <person name="Huang C."/>
            <person name="Takami H."/>
            <person name="Hamasaki K."/>
        </authorList>
    </citation>
    <scope>NUCLEOTIDE SEQUENCE</scope>
    <source>
        <strain evidence="3">NT6N</strain>
    </source>
</reference>
<evidence type="ECO:0000256" key="2">
    <source>
        <dbReference type="SAM" id="MobiDB-lite"/>
    </source>
</evidence>
<dbReference type="KEGG" id="osu:NT6N_37510"/>
<evidence type="ECO:0000313" key="3">
    <source>
        <dbReference type="EMBL" id="BDS08711.1"/>
    </source>
</evidence>
<dbReference type="EMBL" id="AP026866">
    <property type="protein sequence ID" value="BDS08711.1"/>
    <property type="molecule type" value="Genomic_DNA"/>
</dbReference>
<gene>
    <name evidence="3" type="ORF">NT6N_37510</name>
</gene>
<evidence type="ECO:0000256" key="1">
    <source>
        <dbReference type="SAM" id="Coils"/>
    </source>
</evidence>
<feature type="region of interest" description="Disordered" evidence="2">
    <location>
        <begin position="228"/>
        <end position="286"/>
    </location>
</feature>
<dbReference type="AlphaFoldDB" id="A0AAT9FRQ8"/>
<feature type="compositionally biased region" description="Basic residues" evidence="2">
    <location>
        <begin position="230"/>
        <end position="242"/>
    </location>
</feature>
<feature type="coiled-coil region" evidence="1">
    <location>
        <begin position="180"/>
        <end position="207"/>
    </location>
</feature>
<accession>A0AAT9FRQ8</accession>
<proteinExistence type="predicted"/>
<organism evidence="3">
    <name type="scientific">Oceaniferula spumae</name>
    <dbReference type="NCBI Taxonomy" id="2979115"/>
    <lineage>
        <taxon>Bacteria</taxon>
        <taxon>Pseudomonadati</taxon>
        <taxon>Verrucomicrobiota</taxon>
        <taxon>Verrucomicrobiia</taxon>
        <taxon>Verrucomicrobiales</taxon>
        <taxon>Verrucomicrobiaceae</taxon>
        <taxon>Oceaniferula</taxon>
    </lineage>
</organism>
<feature type="compositionally biased region" description="Pro residues" evidence="2">
    <location>
        <begin position="257"/>
        <end position="275"/>
    </location>
</feature>
<name>A0AAT9FRQ8_9BACT</name>
<keyword evidence="1" id="KW-0175">Coiled coil</keyword>